<evidence type="ECO:0000313" key="4">
    <source>
        <dbReference type="Proteomes" id="UP001215598"/>
    </source>
</evidence>
<dbReference type="EMBL" id="JARKIB010000205">
    <property type="protein sequence ID" value="KAJ7724131.1"/>
    <property type="molecule type" value="Genomic_DNA"/>
</dbReference>
<comment type="caution">
    <text evidence="2">The sequence shown here is derived from an EMBL/GenBank/DDBJ whole genome shotgun (WGS) entry which is preliminary data.</text>
</comment>
<evidence type="ECO:0000256" key="1">
    <source>
        <dbReference type="SAM" id="Phobius"/>
    </source>
</evidence>
<evidence type="ECO:0000313" key="2">
    <source>
        <dbReference type="EMBL" id="KAJ7719813.1"/>
    </source>
</evidence>
<keyword evidence="1" id="KW-0472">Membrane</keyword>
<dbReference type="Proteomes" id="UP001215598">
    <property type="component" value="Unassembled WGS sequence"/>
</dbReference>
<feature type="transmembrane region" description="Helical" evidence="1">
    <location>
        <begin position="31"/>
        <end position="49"/>
    </location>
</feature>
<organism evidence="2 4">
    <name type="scientific">Mycena metata</name>
    <dbReference type="NCBI Taxonomy" id="1033252"/>
    <lineage>
        <taxon>Eukaryota</taxon>
        <taxon>Fungi</taxon>
        <taxon>Dikarya</taxon>
        <taxon>Basidiomycota</taxon>
        <taxon>Agaricomycotina</taxon>
        <taxon>Agaricomycetes</taxon>
        <taxon>Agaricomycetidae</taxon>
        <taxon>Agaricales</taxon>
        <taxon>Marasmiineae</taxon>
        <taxon>Mycenaceae</taxon>
        <taxon>Mycena</taxon>
    </lineage>
</organism>
<dbReference type="EMBL" id="JARKIB010000247">
    <property type="protein sequence ID" value="KAJ7719813.1"/>
    <property type="molecule type" value="Genomic_DNA"/>
</dbReference>
<evidence type="ECO:0000313" key="3">
    <source>
        <dbReference type="EMBL" id="KAJ7724131.1"/>
    </source>
</evidence>
<proteinExistence type="predicted"/>
<dbReference type="AlphaFoldDB" id="A0AAD7HFT3"/>
<accession>A0AAD7HFT3</accession>
<name>A0AAD7HFT3_9AGAR</name>
<keyword evidence="1" id="KW-1133">Transmembrane helix</keyword>
<gene>
    <name evidence="3" type="ORF">B0H16DRAFT_1597233</name>
    <name evidence="2" type="ORF">B0H16DRAFT_1605655</name>
</gene>
<reference evidence="2" key="1">
    <citation type="submission" date="2023-03" db="EMBL/GenBank/DDBJ databases">
        <title>Massive genome expansion in bonnet fungi (Mycena s.s.) driven by repeated elements and novel gene families across ecological guilds.</title>
        <authorList>
            <consortium name="Lawrence Berkeley National Laboratory"/>
            <person name="Harder C.B."/>
            <person name="Miyauchi S."/>
            <person name="Viragh M."/>
            <person name="Kuo A."/>
            <person name="Thoen E."/>
            <person name="Andreopoulos B."/>
            <person name="Lu D."/>
            <person name="Skrede I."/>
            <person name="Drula E."/>
            <person name="Henrissat B."/>
            <person name="Morin E."/>
            <person name="Kohler A."/>
            <person name="Barry K."/>
            <person name="LaButti K."/>
            <person name="Morin E."/>
            <person name="Salamov A."/>
            <person name="Lipzen A."/>
            <person name="Mereny Z."/>
            <person name="Hegedus B."/>
            <person name="Baldrian P."/>
            <person name="Stursova M."/>
            <person name="Weitz H."/>
            <person name="Taylor A."/>
            <person name="Grigoriev I.V."/>
            <person name="Nagy L.G."/>
            <person name="Martin F."/>
            <person name="Kauserud H."/>
        </authorList>
    </citation>
    <scope>NUCLEOTIDE SEQUENCE</scope>
    <source>
        <strain evidence="2">CBHHK182m</strain>
    </source>
</reference>
<sequence>MVDTDNAKSKRELKKLSRCMGDKLDKEKGRWVSLLAFFGAVLLGAFFFLTRSHLATWRRCLQSTPLPGVVHCTPPPSYLSYFALRTFLAPHSPCPFFPRWSGSGREGNGRASGADELLADLHARV</sequence>
<keyword evidence="4" id="KW-1185">Reference proteome</keyword>
<protein>
    <submittedName>
        <fullName evidence="2">Uncharacterized protein</fullName>
    </submittedName>
</protein>
<keyword evidence="1" id="KW-0812">Transmembrane</keyword>